<dbReference type="PANTHER" id="PTHR28127">
    <property type="entry name" value="RIBOSOME ASSEMBLY PROTEIN 3"/>
    <property type="match status" value="1"/>
</dbReference>
<evidence type="ECO:0000259" key="9">
    <source>
        <dbReference type="Pfam" id="PF14615"/>
    </source>
</evidence>
<dbReference type="Proteomes" id="UP000005222">
    <property type="component" value="Chromosome H"/>
</dbReference>
<keyword evidence="7" id="KW-0687">Ribonucleoprotein</keyword>
<keyword evidence="6" id="KW-0539">Nucleus</keyword>
<dbReference type="HOGENOM" id="CLU_119118_0_0_1"/>
<comment type="function">
    <text evidence="1">Required for efficient biogenesis of the 60S ribosomal subunit.</text>
</comment>
<dbReference type="EMBL" id="FO082052">
    <property type="protein sequence ID" value="CCE80689.1"/>
    <property type="molecule type" value="Genomic_DNA"/>
</dbReference>
<gene>
    <name evidence="11" type="primary">Piso0_003017</name>
    <name evidence="10" type="ORF">GNLVRS01_PISO0G03064g</name>
    <name evidence="11" type="ORF">GNLVRS01_PISO0H03065g</name>
</gene>
<organism evidence="11 12">
    <name type="scientific">Pichia sorbitophila (strain ATCC MYA-4447 / BCRC 22081 / CBS 7064 / NBRC 10061 / NRRL Y-12695)</name>
    <name type="common">Hybrid yeast</name>
    <dbReference type="NCBI Taxonomy" id="559304"/>
    <lineage>
        <taxon>Eukaryota</taxon>
        <taxon>Fungi</taxon>
        <taxon>Dikarya</taxon>
        <taxon>Ascomycota</taxon>
        <taxon>Saccharomycotina</taxon>
        <taxon>Pichiomycetes</taxon>
        <taxon>Debaryomycetaceae</taxon>
        <taxon>Millerozyma</taxon>
    </lineage>
</organism>
<evidence type="ECO:0000256" key="1">
    <source>
        <dbReference type="ARBA" id="ARBA00003035"/>
    </source>
</evidence>
<name>G8YGY7_PICSO</name>
<comment type="similarity">
    <text evidence="3">Belongs to the RSA3 family.</text>
</comment>
<proteinExistence type="inferred from homology"/>
<evidence type="ECO:0000256" key="7">
    <source>
        <dbReference type="ARBA" id="ARBA00023274"/>
    </source>
</evidence>
<dbReference type="FunCoup" id="G8YGY7">
    <property type="interactions" value="465"/>
</dbReference>
<dbReference type="GO" id="GO:0005730">
    <property type="term" value="C:nucleolus"/>
    <property type="evidence" value="ECO:0007669"/>
    <property type="project" value="UniProtKB-SubCell"/>
</dbReference>
<dbReference type="Pfam" id="PF14615">
    <property type="entry name" value="Rsa3"/>
    <property type="match status" value="1"/>
</dbReference>
<evidence type="ECO:0000313" key="11">
    <source>
        <dbReference type="EMBL" id="CCE80689.1"/>
    </source>
</evidence>
<dbReference type="PANTHER" id="PTHR28127:SF1">
    <property type="entry name" value="RIBOSOME ASSEMBLY PROTEIN 3"/>
    <property type="match status" value="1"/>
</dbReference>
<keyword evidence="5" id="KW-0690">Ribosome biogenesis</keyword>
<feature type="compositionally biased region" description="Polar residues" evidence="8">
    <location>
        <begin position="49"/>
        <end position="59"/>
    </location>
</feature>
<dbReference type="eggNOG" id="ENOG502S5DP">
    <property type="taxonomic scope" value="Eukaryota"/>
</dbReference>
<evidence type="ECO:0000256" key="3">
    <source>
        <dbReference type="ARBA" id="ARBA00006256"/>
    </source>
</evidence>
<evidence type="ECO:0000313" key="12">
    <source>
        <dbReference type="Proteomes" id="UP000005222"/>
    </source>
</evidence>
<dbReference type="InParanoid" id="G8YGY7"/>
<keyword evidence="12" id="KW-1185">Reference proteome</keyword>
<feature type="domain" description="Ribosome-assembly protein 3 C-terminal" evidence="9">
    <location>
        <begin position="143"/>
        <end position="188"/>
    </location>
</feature>
<evidence type="ECO:0000256" key="4">
    <source>
        <dbReference type="ARBA" id="ARBA00015339"/>
    </source>
</evidence>
<dbReference type="GO" id="GO:0030687">
    <property type="term" value="C:preribosome, large subunit precursor"/>
    <property type="evidence" value="ECO:0007669"/>
    <property type="project" value="TreeGrafter"/>
</dbReference>
<dbReference type="GO" id="GO:0000027">
    <property type="term" value="P:ribosomal large subunit assembly"/>
    <property type="evidence" value="ECO:0007669"/>
    <property type="project" value="TreeGrafter"/>
</dbReference>
<evidence type="ECO:0000313" key="10">
    <source>
        <dbReference type="EMBL" id="CCE79924.1"/>
    </source>
</evidence>
<feature type="compositionally biased region" description="Low complexity" evidence="8">
    <location>
        <begin position="38"/>
        <end position="48"/>
    </location>
</feature>
<evidence type="ECO:0000256" key="6">
    <source>
        <dbReference type="ARBA" id="ARBA00023242"/>
    </source>
</evidence>
<evidence type="ECO:0000256" key="2">
    <source>
        <dbReference type="ARBA" id="ARBA00004604"/>
    </source>
</evidence>
<protein>
    <recommendedName>
        <fullName evidence="4">Ribosome assembly protein 3</fullName>
    </recommendedName>
</protein>
<dbReference type="OrthoDB" id="69550at2759"/>
<dbReference type="AlphaFoldDB" id="G8YGY7"/>
<evidence type="ECO:0000256" key="8">
    <source>
        <dbReference type="SAM" id="MobiDB-lite"/>
    </source>
</evidence>
<feature type="compositionally biased region" description="Basic residues" evidence="8">
    <location>
        <begin position="15"/>
        <end position="24"/>
    </location>
</feature>
<dbReference type="InterPro" id="IPR028217">
    <property type="entry name" value="Rsa3_C"/>
</dbReference>
<dbReference type="InterPro" id="IPR051898">
    <property type="entry name" value="Ribosome_Assembly_3"/>
</dbReference>
<feature type="compositionally biased region" description="Acidic residues" evidence="8">
    <location>
        <begin position="73"/>
        <end position="90"/>
    </location>
</feature>
<evidence type="ECO:0000256" key="5">
    <source>
        <dbReference type="ARBA" id="ARBA00022517"/>
    </source>
</evidence>
<reference evidence="12" key="2">
    <citation type="journal article" date="2012" name="G3 (Bethesda)">
        <title>Pichia sorbitophila, an interspecies yeast hybrid reveals early steps of genome resolution following polyploidization.</title>
        <authorList>
            <person name="Leh Louis V."/>
            <person name="Despons L."/>
            <person name="Friedrich A."/>
            <person name="Martin T."/>
            <person name="Durrens P."/>
            <person name="Casaregola S."/>
            <person name="Neuveglise C."/>
            <person name="Fairhead C."/>
            <person name="Marck C."/>
            <person name="Cruz J.A."/>
            <person name="Straub M.L."/>
            <person name="Kugler V."/>
            <person name="Sacerdot C."/>
            <person name="Uzunov Z."/>
            <person name="Thierry A."/>
            <person name="Weiss S."/>
            <person name="Bleykasten C."/>
            <person name="De Montigny J."/>
            <person name="Jacques N."/>
            <person name="Jung P."/>
            <person name="Lemaire M."/>
            <person name="Mallet S."/>
            <person name="Morel G."/>
            <person name="Richard G.F."/>
            <person name="Sarkar A."/>
            <person name="Savel G."/>
            <person name="Schacherer J."/>
            <person name="Seret M.L."/>
            <person name="Talla E."/>
            <person name="Samson G."/>
            <person name="Jubin C."/>
            <person name="Poulain J."/>
            <person name="Vacherie B."/>
            <person name="Barbe V."/>
            <person name="Pelletier E."/>
            <person name="Sherman D.J."/>
            <person name="Westhof E."/>
            <person name="Weissenbach J."/>
            <person name="Baret P.V."/>
            <person name="Wincker P."/>
            <person name="Gaillardin C."/>
            <person name="Dujon B."/>
            <person name="Souciet J.L."/>
        </authorList>
    </citation>
    <scope>NUCLEOTIDE SEQUENCE [LARGE SCALE GENOMIC DNA]</scope>
    <source>
        <strain evidence="12">ATCC MYA-4447 / BCRC 22081 / CBS 7064 / NBRC 10061 / NRRL Y-12695</strain>
    </source>
</reference>
<dbReference type="STRING" id="559304.G8YGY7"/>
<reference evidence="11" key="1">
    <citation type="submission" date="2011-10" db="EMBL/GenBank/DDBJ databases">
        <authorList>
            <person name="Genoscope - CEA"/>
        </authorList>
    </citation>
    <scope>NUCLEOTIDE SEQUENCE</scope>
</reference>
<comment type="subcellular location">
    <subcellularLocation>
        <location evidence="2">Nucleus</location>
        <location evidence="2">Nucleolus</location>
    </subcellularLocation>
</comment>
<dbReference type="EMBL" id="FO082053">
    <property type="protein sequence ID" value="CCE79924.1"/>
    <property type="molecule type" value="Genomic_DNA"/>
</dbReference>
<dbReference type="Proteomes" id="UP000005222">
    <property type="component" value="Chromosome G"/>
</dbReference>
<accession>G8YGY7</accession>
<feature type="region of interest" description="Disordered" evidence="8">
    <location>
        <begin position="1"/>
        <end position="102"/>
    </location>
</feature>
<sequence length="198" mass="22215">MSDQQLKRGPASNKKNNRRRRKKRRTEDFSSDSDSSSDSDTYNSSNVSQNANTESSSQIKGAGNDGETNIDNIDIESDMEVPNDDNDLNETADKENNELTNDKIRALSEVKLTELSALEKSDRPNNINYEEVQSALDEGREGFQQQYLKFMASTFSGELDELRKKPDFTDKSLVTLAKCLQHGSNLFDEDTINAVSQS</sequence>
<feature type="compositionally biased region" description="Basic and acidic residues" evidence="8">
    <location>
        <begin position="91"/>
        <end position="102"/>
    </location>
</feature>